<sequence>MLLSLITSLVGLAVGSPLVSRVTQPPTFDNVTIFTPPSNWSNQWTTYARTVLLEQDGEANNTLLASWSFQPPGRTYAPIYQSKDGGLSWSERSKVYFSAADTADSIILQVFLYEIPQTIGAYPAGTVLLAANAVPVNHSSTNIELHASHDKGQSFEYVSTVAVGGGPNTTDGATPVWEPMILLHQGELGVFYSDQRDPKHGQKLAHQTSTDLVSWGAVVNDAAEANYTLRPGMTSITQMGNGKYIFSYELAYAPEDPVNAPYAIHYRIADNPFEFDTAEELLLKATDGTIASAGPQTIWTPAGGPNGTIVTSDSTNSEFFINRAYGDPSAWVKVASGKGVGYTRDLRVMPDTEGTVILVTNGGMYNRNQTIVSCGEWVVPSA</sequence>
<accession>A0A2J6R8N6</accession>
<evidence type="ECO:0000313" key="3">
    <source>
        <dbReference type="Proteomes" id="UP000235786"/>
    </source>
</evidence>
<dbReference type="OrthoDB" id="2130735at2759"/>
<evidence type="ECO:0000256" key="1">
    <source>
        <dbReference type="SAM" id="SignalP"/>
    </source>
</evidence>
<dbReference type="AlphaFoldDB" id="A0A2J6R8N6"/>
<dbReference type="STRING" id="1149755.A0A2J6R8N6"/>
<keyword evidence="3" id="KW-1185">Reference proteome</keyword>
<dbReference type="SUPFAM" id="SSF110296">
    <property type="entry name" value="Oligoxyloglucan reducing end-specific cellobiohydrolase"/>
    <property type="match status" value="1"/>
</dbReference>
<dbReference type="GO" id="GO:0016787">
    <property type="term" value="F:hydrolase activity"/>
    <property type="evidence" value="ECO:0007669"/>
    <property type="project" value="UniProtKB-KW"/>
</dbReference>
<proteinExistence type="predicted"/>
<name>A0A2J6R8N6_HYAVF</name>
<protein>
    <submittedName>
        <fullName evidence="2">Glycoside hydrolase family 93 protein</fullName>
    </submittedName>
</protein>
<organism evidence="2 3">
    <name type="scientific">Hyaloscypha variabilis (strain UAMH 11265 / GT02V1 / F)</name>
    <name type="common">Meliniomyces variabilis</name>
    <dbReference type="NCBI Taxonomy" id="1149755"/>
    <lineage>
        <taxon>Eukaryota</taxon>
        <taxon>Fungi</taxon>
        <taxon>Dikarya</taxon>
        <taxon>Ascomycota</taxon>
        <taxon>Pezizomycotina</taxon>
        <taxon>Leotiomycetes</taxon>
        <taxon>Helotiales</taxon>
        <taxon>Hyaloscyphaceae</taxon>
        <taxon>Hyaloscypha</taxon>
        <taxon>Hyaloscypha variabilis</taxon>
    </lineage>
</organism>
<dbReference type="PANTHER" id="PTHR38792">
    <property type="entry name" value="BNR/ASP-BOX REPEAT DOMAIN PROTEIN (AFU_ORTHOLOGUE AFUA_7G06430)-RELATED"/>
    <property type="match status" value="1"/>
</dbReference>
<dbReference type="PANTHER" id="PTHR38792:SF3">
    <property type="entry name" value="BNR_ASP-BOX REPEAT DOMAIN PROTEIN (AFU_ORTHOLOGUE AFUA_7G06430)-RELATED"/>
    <property type="match status" value="1"/>
</dbReference>
<dbReference type="EMBL" id="KZ613953">
    <property type="protein sequence ID" value="PMD34867.1"/>
    <property type="molecule type" value="Genomic_DNA"/>
</dbReference>
<dbReference type="Proteomes" id="UP000235786">
    <property type="component" value="Unassembled WGS sequence"/>
</dbReference>
<feature type="chain" id="PRO_5014440810" evidence="1">
    <location>
        <begin position="16"/>
        <end position="382"/>
    </location>
</feature>
<gene>
    <name evidence="2" type="ORF">L207DRAFT_557263</name>
</gene>
<reference evidence="2 3" key="1">
    <citation type="submission" date="2016-04" db="EMBL/GenBank/DDBJ databases">
        <title>A degradative enzymes factory behind the ericoid mycorrhizal symbiosis.</title>
        <authorList>
            <consortium name="DOE Joint Genome Institute"/>
            <person name="Martino E."/>
            <person name="Morin E."/>
            <person name="Grelet G."/>
            <person name="Kuo A."/>
            <person name="Kohler A."/>
            <person name="Daghino S."/>
            <person name="Barry K."/>
            <person name="Choi C."/>
            <person name="Cichocki N."/>
            <person name="Clum A."/>
            <person name="Copeland A."/>
            <person name="Hainaut M."/>
            <person name="Haridas S."/>
            <person name="Labutti K."/>
            <person name="Lindquist E."/>
            <person name="Lipzen A."/>
            <person name="Khouja H.-R."/>
            <person name="Murat C."/>
            <person name="Ohm R."/>
            <person name="Olson A."/>
            <person name="Spatafora J."/>
            <person name="Veneault-Fourrey C."/>
            <person name="Henrissat B."/>
            <person name="Grigoriev I."/>
            <person name="Martin F."/>
            <person name="Perotto S."/>
        </authorList>
    </citation>
    <scope>NUCLEOTIDE SEQUENCE [LARGE SCALE GENOMIC DNA]</scope>
    <source>
        <strain evidence="2 3">F</strain>
    </source>
</reference>
<feature type="signal peptide" evidence="1">
    <location>
        <begin position="1"/>
        <end position="15"/>
    </location>
</feature>
<dbReference type="Gene3D" id="2.120.10.10">
    <property type="match status" value="1"/>
</dbReference>
<keyword evidence="2" id="KW-0378">Hydrolase</keyword>
<evidence type="ECO:0000313" key="2">
    <source>
        <dbReference type="EMBL" id="PMD34867.1"/>
    </source>
</evidence>
<keyword evidence="1" id="KW-0732">Signal</keyword>